<dbReference type="OMA" id="CENIRLF"/>
<organism evidence="4">
    <name type="scientific">Oryza brachyantha</name>
    <name type="common">malo sina</name>
    <dbReference type="NCBI Taxonomy" id="4533"/>
    <lineage>
        <taxon>Eukaryota</taxon>
        <taxon>Viridiplantae</taxon>
        <taxon>Streptophyta</taxon>
        <taxon>Embryophyta</taxon>
        <taxon>Tracheophyta</taxon>
        <taxon>Spermatophyta</taxon>
        <taxon>Magnoliopsida</taxon>
        <taxon>Liliopsida</taxon>
        <taxon>Poales</taxon>
        <taxon>Poaceae</taxon>
        <taxon>BOP clade</taxon>
        <taxon>Oryzoideae</taxon>
        <taxon>Oryzeae</taxon>
        <taxon>Oryzinae</taxon>
        <taxon>Oryza</taxon>
    </lineage>
</organism>
<evidence type="ECO:0000313" key="4">
    <source>
        <dbReference type="EnsemblPlants" id="OB12G18550.1"/>
    </source>
</evidence>
<reference evidence="4" key="1">
    <citation type="journal article" date="2013" name="Nat. Commun.">
        <title>Whole-genome sequencing of Oryza brachyantha reveals mechanisms underlying Oryza genome evolution.</title>
        <authorList>
            <person name="Chen J."/>
            <person name="Huang Q."/>
            <person name="Gao D."/>
            <person name="Wang J."/>
            <person name="Lang Y."/>
            <person name="Liu T."/>
            <person name="Li B."/>
            <person name="Bai Z."/>
            <person name="Luis Goicoechea J."/>
            <person name="Liang C."/>
            <person name="Chen C."/>
            <person name="Zhang W."/>
            <person name="Sun S."/>
            <person name="Liao Y."/>
            <person name="Zhang X."/>
            <person name="Yang L."/>
            <person name="Song C."/>
            <person name="Wang M."/>
            <person name="Shi J."/>
            <person name="Liu G."/>
            <person name="Liu J."/>
            <person name="Zhou H."/>
            <person name="Zhou W."/>
            <person name="Yu Q."/>
            <person name="An N."/>
            <person name="Chen Y."/>
            <person name="Cai Q."/>
            <person name="Wang B."/>
            <person name="Liu B."/>
            <person name="Min J."/>
            <person name="Huang Y."/>
            <person name="Wu H."/>
            <person name="Li Z."/>
            <person name="Zhang Y."/>
            <person name="Yin Y."/>
            <person name="Song W."/>
            <person name="Jiang J."/>
            <person name="Jackson S.A."/>
            <person name="Wing R.A."/>
            <person name="Wang J."/>
            <person name="Chen M."/>
        </authorList>
    </citation>
    <scope>NUCLEOTIDE SEQUENCE [LARGE SCALE GENOMIC DNA]</scope>
    <source>
        <strain evidence="4">cv. IRGC 101232</strain>
    </source>
</reference>
<dbReference type="PANTHER" id="PTHR48258">
    <property type="entry name" value="DUF4218 DOMAIN-CONTAINING PROTEIN-RELATED"/>
    <property type="match status" value="1"/>
</dbReference>
<dbReference type="Pfam" id="PF13963">
    <property type="entry name" value="Transpos_assoc"/>
    <property type="match status" value="1"/>
</dbReference>
<dbReference type="EnsemblPlants" id="OB12G18550.1">
    <property type="protein sequence ID" value="OB12G18550.1"/>
    <property type="gene ID" value="OB12G18550"/>
</dbReference>
<evidence type="ECO:0008006" key="6">
    <source>
        <dbReference type="Google" id="ProtNLM"/>
    </source>
</evidence>
<keyword evidence="5" id="KW-1185">Reference proteome</keyword>
<sequence>MDLDGIKKLLLFPRPSDEYLAGIDGFLEFAYKEKNLDDKIRCPCKKCVNKWLLIRDKVYDHLVCNGMLLGYSPWGCHGETSSFIAANNEQESHNRMDKNMHQHVQDAFGNTDNAPIGNNYDAPNTSNSGPDSETKAFYDLLQGAHEPLWEGSILQQAIQNGKSLPRTFAEVKKIIGKLGLNYVKLHACPKNCQLYQKDKANDDFCLKCGTSRLKNTKEKITLTNKERRSATPRKVLQYFPIKPRFKRELSAKVLHLDVIEKLEELIKMTLCHMEMVFPREFSTIMVHLIVHLATEAKIGPVCYRSMYFVERYLCVLKSYVRNKALPKGYIAEAYLKDECMTFCSRYLEGFDTKHNQPSRNDDKEELIASLDEEQQLSLFPHAEKHLGKPRKCMPTRLGKTYRQGRVTPKIIERTQNEKFHEWFRAHEEWTVDIEFEPSHVSQLGVMFNDANSCQQWVRTDVEGTIVDANNGAFNNKS</sequence>
<evidence type="ECO:0000256" key="1">
    <source>
        <dbReference type="SAM" id="MobiDB-lite"/>
    </source>
</evidence>
<dbReference type="Gramene" id="OB12G18550.1">
    <property type="protein sequence ID" value="OB12G18550.1"/>
    <property type="gene ID" value="OB12G18550"/>
</dbReference>
<feature type="compositionally biased region" description="Polar residues" evidence="1">
    <location>
        <begin position="121"/>
        <end position="131"/>
    </location>
</feature>
<feature type="domain" description="Transposase-associated" evidence="3">
    <location>
        <begin position="14"/>
        <end position="79"/>
    </location>
</feature>
<dbReference type="Proteomes" id="UP000006038">
    <property type="component" value="Chromosome 12"/>
</dbReference>
<proteinExistence type="predicted"/>
<dbReference type="PANTHER" id="PTHR48258:SF15">
    <property type="entry name" value="OS02G0543900 PROTEIN"/>
    <property type="match status" value="1"/>
</dbReference>
<accession>J3NCZ7</accession>
<evidence type="ECO:0000313" key="5">
    <source>
        <dbReference type="Proteomes" id="UP000006038"/>
    </source>
</evidence>
<reference evidence="4" key="2">
    <citation type="submission" date="2013-04" db="UniProtKB">
        <authorList>
            <consortium name="EnsemblPlants"/>
        </authorList>
    </citation>
    <scope>IDENTIFICATION</scope>
</reference>
<dbReference type="AlphaFoldDB" id="J3NCZ7"/>
<dbReference type="InterPro" id="IPR025452">
    <property type="entry name" value="DUF4218"/>
</dbReference>
<evidence type="ECO:0000259" key="3">
    <source>
        <dbReference type="Pfam" id="PF13963"/>
    </source>
</evidence>
<dbReference type="Pfam" id="PF13960">
    <property type="entry name" value="DUF4218"/>
    <property type="match status" value="1"/>
</dbReference>
<dbReference type="eggNOG" id="ENOG502R6XS">
    <property type="taxonomic scope" value="Eukaryota"/>
</dbReference>
<feature type="domain" description="DUF4218" evidence="2">
    <location>
        <begin position="249"/>
        <end position="360"/>
    </location>
</feature>
<protein>
    <recommendedName>
        <fullName evidence="6">Transposase-associated domain-containing protein</fullName>
    </recommendedName>
</protein>
<evidence type="ECO:0000259" key="2">
    <source>
        <dbReference type="Pfam" id="PF13960"/>
    </source>
</evidence>
<dbReference type="InterPro" id="IPR029480">
    <property type="entry name" value="Transpos_assoc"/>
</dbReference>
<feature type="region of interest" description="Disordered" evidence="1">
    <location>
        <begin position="112"/>
        <end position="133"/>
    </location>
</feature>
<dbReference type="HOGENOM" id="CLU_572903_0_0_1"/>
<dbReference type="STRING" id="4533.J3NCZ7"/>
<name>J3NCZ7_ORYBR</name>